<protein>
    <recommendedName>
        <fullName evidence="1">DUF6894 domain-containing protein</fullName>
    </recommendedName>
</protein>
<dbReference type="AlphaFoldDB" id="A0A1Y2JVD0"/>
<dbReference type="Pfam" id="PF21834">
    <property type="entry name" value="DUF6894"/>
    <property type="match status" value="1"/>
</dbReference>
<organism evidence="2 3">
    <name type="scientific">Bradyrhizobium japonicum</name>
    <dbReference type="NCBI Taxonomy" id="375"/>
    <lineage>
        <taxon>Bacteria</taxon>
        <taxon>Pseudomonadati</taxon>
        <taxon>Pseudomonadota</taxon>
        <taxon>Alphaproteobacteria</taxon>
        <taxon>Hyphomicrobiales</taxon>
        <taxon>Nitrobacteraceae</taxon>
        <taxon>Bradyrhizobium</taxon>
    </lineage>
</organism>
<reference evidence="2 3" key="1">
    <citation type="submission" date="2017-03" db="EMBL/GenBank/DDBJ databases">
        <title>Whole genome sequences of fourteen strains of Bradyrhizobium canariense and one strain of Bradyrhizobium japonicum isolated from Lupinus (Papilionoideae: Genisteae) species in Algeria.</title>
        <authorList>
            <person name="Crovadore J."/>
            <person name="Chekireb D."/>
            <person name="Brachmann A."/>
            <person name="Chablais R."/>
            <person name="Cochard B."/>
            <person name="Lefort F."/>
        </authorList>
    </citation>
    <scope>NUCLEOTIDE SEQUENCE [LARGE SCALE GENOMIC DNA]</scope>
    <source>
        <strain evidence="2 3">UBMA197</strain>
    </source>
</reference>
<evidence type="ECO:0000313" key="3">
    <source>
        <dbReference type="Proteomes" id="UP000193335"/>
    </source>
</evidence>
<comment type="caution">
    <text evidence="2">The sequence shown here is derived from an EMBL/GenBank/DDBJ whole genome shotgun (WGS) entry which is preliminary data.</text>
</comment>
<sequence length="85" mass="9284">MEFALGRFYFHVRAGDEITLDEEGTELPDLSAAEDEAILAARELLAEAIKSGTPDVSEVLVIADEVGRPLSTVPLETVLPRFLKK</sequence>
<dbReference type="EMBL" id="NAFL01000207">
    <property type="protein sequence ID" value="OSJ36001.1"/>
    <property type="molecule type" value="Genomic_DNA"/>
</dbReference>
<proteinExistence type="predicted"/>
<dbReference type="Proteomes" id="UP000193335">
    <property type="component" value="Unassembled WGS sequence"/>
</dbReference>
<name>A0A1Y2JVD0_BRAJP</name>
<feature type="domain" description="DUF6894" evidence="1">
    <location>
        <begin position="7"/>
        <end position="75"/>
    </location>
</feature>
<gene>
    <name evidence="2" type="ORF">BSZ19_06185</name>
</gene>
<dbReference type="InterPro" id="IPR054189">
    <property type="entry name" value="DUF6894"/>
</dbReference>
<evidence type="ECO:0000259" key="1">
    <source>
        <dbReference type="Pfam" id="PF21834"/>
    </source>
</evidence>
<accession>A0A1Y2JVD0</accession>
<evidence type="ECO:0000313" key="2">
    <source>
        <dbReference type="EMBL" id="OSJ36001.1"/>
    </source>
</evidence>